<gene>
    <name evidence="1" type="ORF">THIOM_000085</name>
</gene>
<evidence type="ECO:0000313" key="1">
    <source>
        <dbReference type="EMBL" id="OAD24065.1"/>
    </source>
</evidence>
<dbReference type="AlphaFoldDB" id="A0A176S7R1"/>
<organism evidence="1 2">
    <name type="scientific">Candidatus Thiomargarita nelsonii</name>
    <dbReference type="NCBI Taxonomy" id="1003181"/>
    <lineage>
        <taxon>Bacteria</taxon>
        <taxon>Pseudomonadati</taxon>
        <taxon>Pseudomonadota</taxon>
        <taxon>Gammaproteobacteria</taxon>
        <taxon>Thiotrichales</taxon>
        <taxon>Thiotrichaceae</taxon>
        <taxon>Thiomargarita</taxon>
    </lineage>
</organism>
<protein>
    <submittedName>
        <fullName evidence="1">Uncharacterized protein</fullName>
    </submittedName>
</protein>
<dbReference type="EMBL" id="LUTY01000025">
    <property type="protein sequence ID" value="OAD24065.1"/>
    <property type="molecule type" value="Genomic_DNA"/>
</dbReference>
<sequence>MLVLIIELCLEEEKPVSMKFELSLNNINFKLMIKQNAKENEWAEDLPPKCPPEAAYAPNYETFYRLVKQFPPSEEDFYSHRKLYPEKSFNTNECRAKSLSIFSCFNECAKLLKLPLHRHKKIVQFILPPESGVILQTGNNPAHYSWWK</sequence>
<feature type="non-terminal residue" evidence="1">
    <location>
        <position position="148"/>
    </location>
</feature>
<comment type="caution">
    <text evidence="1">The sequence shown here is derived from an EMBL/GenBank/DDBJ whole genome shotgun (WGS) entry which is preliminary data.</text>
</comment>
<name>A0A176S7R1_9GAMM</name>
<accession>A0A176S7R1</accession>
<evidence type="ECO:0000313" key="2">
    <source>
        <dbReference type="Proteomes" id="UP000076962"/>
    </source>
</evidence>
<dbReference type="Proteomes" id="UP000076962">
    <property type="component" value="Unassembled WGS sequence"/>
</dbReference>
<proteinExistence type="predicted"/>
<keyword evidence="2" id="KW-1185">Reference proteome</keyword>
<reference evidence="1 2" key="1">
    <citation type="submission" date="2016-05" db="EMBL/GenBank/DDBJ databases">
        <title>Single-cell genome of chain-forming Candidatus Thiomargarita nelsonii and comparison to other large sulfur-oxidizing bacteria.</title>
        <authorList>
            <person name="Winkel M."/>
            <person name="Salman V."/>
            <person name="Woyke T."/>
            <person name="Schulz-Vogt H."/>
            <person name="Richter M."/>
            <person name="Flood B."/>
            <person name="Bailey J."/>
            <person name="Amann R."/>
            <person name="Mussmann M."/>
        </authorList>
    </citation>
    <scope>NUCLEOTIDE SEQUENCE [LARGE SCALE GENOMIC DNA]</scope>
    <source>
        <strain evidence="1 2">THI036</strain>
    </source>
</reference>